<protein>
    <submittedName>
        <fullName evidence="8">Protein TAPT1 like</fullName>
    </submittedName>
</protein>
<dbReference type="InterPro" id="IPR008010">
    <property type="entry name" value="Tatp1"/>
</dbReference>
<evidence type="ECO:0000256" key="6">
    <source>
        <dbReference type="SAM" id="MobiDB-lite"/>
    </source>
</evidence>
<dbReference type="GO" id="GO:0045724">
    <property type="term" value="P:positive regulation of cilium assembly"/>
    <property type="evidence" value="ECO:0007669"/>
    <property type="project" value="TreeGrafter"/>
</dbReference>
<feature type="transmembrane region" description="Helical" evidence="7">
    <location>
        <begin position="187"/>
        <end position="206"/>
    </location>
</feature>
<feature type="transmembrane region" description="Helical" evidence="7">
    <location>
        <begin position="21"/>
        <end position="43"/>
    </location>
</feature>
<evidence type="ECO:0000256" key="1">
    <source>
        <dbReference type="ARBA" id="ARBA00004141"/>
    </source>
</evidence>
<feature type="region of interest" description="Disordered" evidence="6">
    <location>
        <begin position="368"/>
        <end position="413"/>
    </location>
</feature>
<dbReference type="GO" id="GO:0036064">
    <property type="term" value="C:ciliary basal body"/>
    <property type="evidence" value="ECO:0007669"/>
    <property type="project" value="TreeGrafter"/>
</dbReference>
<comment type="similarity">
    <text evidence="2">Belongs to the TAPT1 family.</text>
</comment>
<evidence type="ECO:0000256" key="5">
    <source>
        <dbReference type="ARBA" id="ARBA00023136"/>
    </source>
</evidence>
<evidence type="ECO:0000313" key="8">
    <source>
        <dbReference type="EMBL" id="KAJ6617795.1"/>
    </source>
</evidence>
<sequence>IDALFWTATEPKDRKRAHFGVFWHVFLALIYIILHSCLIMFQATTVNVAINSNNKGLLAIMMSNNFVELKGSVFKKFDKNNLFQLTCSDVRERVHLTVLLFVVVIQTMKEFNWKSEQFFVLLPDCIIVLLVEVLIDWIKHAFITRFNEIPADVYTEYTISLAYDMTQTRQKHAFSDHSDLVARRMGFIPFPLGVVLIKALYTAVSFDNAASIILFIIAYLTLVSCRILNTICALGKACDLMQKHQDEKNQNSTPTGHTNQNFSINGIGTLAPTPAKSQQRQLHFSATTDTSTSPIHLFQPLQRSRTVEIVVNDSKNNLHASSLLHDPSFGATALFSNSDVDLDDICLNEKVLNINQDDVFEDMPLARSVPDLQQQDDGTGDGVECTSSRRTHKRSESDPFIQSIYVESGSERT</sequence>
<keyword evidence="3 7" id="KW-0812">Transmembrane</keyword>
<dbReference type="Pfam" id="PF05346">
    <property type="entry name" value="DUF747"/>
    <property type="match status" value="1"/>
</dbReference>
<evidence type="ECO:0000256" key="2">
    <source>
        <dbReference type="ARBA" id="ARBA00008803"/>
    </source>
</evidence>
<gene>
    <name evidence="8" type="ORF">Bhyg_17714</name>
</gene>
<dbReference type="PANTHER" id="PTHR13317:SF4">
    <property type="entry name" value="TRANSMEMBRANE ANTERIOR POSTERIOR TRANSFORMATION PROTEIN 1 HOMOLOG"/>
    <property type="match status" value="1"/>
</dbReference>
<feature type="non-terminal residue" evidence="8">
    <location>
        <position position="1"/>
    </location>
</feature>
<feature type="transmembrane region" description="Helical" evidence="7">
    <location>
        <begin position="118"/>
        <end position="138"/>
    </location>
</feature>
<evidence type="ECO:0000313" key="9">
    <source>
        <dbReference type="Proteomes" id="UP001151699"/>
    </source>
</evidence>
<comment type="subcellular location">
    <subcellularLocation>
        <location evidence="1">Membrane</location>
        <topology evidence="1">Multi-pass membrane protein</topology>
    </subcellularLocation>
</comment>
<evidence type="ECO:0000256" key="7">
    <source>
        <dbReference type="SAM" id="Phobius"/>
    </source>
</evidence>
<feature type="transmembrane region" description="Helical" evidence="7">
    <location>
        <begin position="212"/>
        <end position="234"/>
    </location>
</feature>
<evidence type="ECO:0000256" key="3">
    <source>
        <dbReference type="ARBA" id="ARBA00022692"/>
    </source>
</evidence>
<dbReference type="EMBL" id="WJQU01004270">
    <property type="protein sequence ID" value="KAJ6617795.1"/>
    <property type="molecule type" value="Genomic_DNA"/>
</dbReference>
<proteinExistence type="inferred from homology"/>
<evidence type="ECO:0000256" key="4">
    <source>
        <dbReference type="ARBA" id="ARBA00022989"/>
    </source>
</evidence>
<keyword evidence="9" id="KW-1185">Reference proteome</keyword>
<dbReference type="OrthoDB" id="29023at2759"/>
<keyword evidence="4 7" id="KW-1133">Transmembrane helix</keyword>
<dbReference type="GO" id="GO:0005789">
    <property type="term" value="C:endoplasmic reticulum membrane"/>
    <property type="evidence" value="ECO:0007669"/>
    <property type="project" value="TreeGrafter"/>
</dbReference>
<name>A0A9Q0MHS2_9DIPT</name>
<keyword evidence="5 7" id="KW-0472">Membrane</keyword>
<reference evidence="8" key="1">
    <citation type="submission" date="2022-07" db="EMBL/GenBank/DDBJ databases">
        <authorList>
            <person name="Trinca V."/>
            <person name="Uliana J.V.C."/>
            <person name="Torres T.T."/>
            <person name="Ward R.J."/>
            <person name="Monesi N."/>
        </authorList>
    </citation>
    <scope>NUCLEOTIDE SEQUENCE</scope>
    <source>
        <strain evidence="8">HSMRA1968</strain>
        <tissue evidence="8">Whole embryos</tissue>
    </source>
</reference>
<accession>A0A9Q0MHS2</accession>
<dbReference type="AlphaFoldDB" id="A0A9Q0MHS2"/>
<organism evidence="8 9">
    <name type="scientific">Pseudolycoriella hygida</name>
    <dbReference type="NCBI Taxonomy" id="35572"/>
    <lineage>
        <taxon>Eukaryota</taxon>
        <taxon>Metazoa</taxon>
        <taxon>Ecdysozoa</taxon>
        <taxon>Arthropoda</taxon>
        <taxon>Hexapoda</taxon>
        <taxon>Insecta</taxon>
        <taxon>Pterygota</taxon>
        <taxon>Neoptera</taxon>
        <taxon>Endopterygota</taxon>
        <taxon>Diptera</taxon>
        <taxon>Nematocera</taxon>
        <taxon>Sciaroidea</taxon>
        <taxon>Sciaridae</taxon>
        <taxon>Pseudolycoriella</taxon>
    </lineage>
</organism>
<dbReference type="PANTHER" id="PTHR13317">
    <property type="entry name" value="TRANSMEMBRANE ANTERIOR POSTERIOR TRANSFORMATION PROTEIN 1 HOMOLOG"/>
    <property type="match status" value="1"/>
</dbReference>
<dbReference type="Proteomes" id="UP001151699">
    <property type="component" value="Unassembled WGS sequence"/>
</dbReference>
<comment type="caution">
    <text evidence="8">The sequence shown here is derived from an EMBL/GenBank/DDBJ whole genome shotgun (WGS) entry which is preliminary data.</text>
</comment>